<evidence type="ECO:0000256" key="12">
    <source>
        <dbReference type="ARBA" id="ARBA00034000"/>
    </source>
</evidence>
<keyword evidence="8" id="KW-0378">Hydrolase</keyword>
<feature type="chain" id="PRO_5039078789" description="serine-type D-Ala-D-Ala carboxypeptidase" evidence="16">
    <location>
        <begin position="25"/>
        <end position="448"/>
    </location>
</feature>
<comment type="caution">
    <text evidence="18">The sequence shown here is derived from an EMBL/GenBank/DDBJ whole genome shotgun (WGS) entry which is preliminary data.</text>
</comment>
<dbReference type="STRING" id="1423731.FC81_GL001723"/>
<evidence type="ECO:0000256" key="15">
    <source>
        <dbReference type="RuleBase" id="RU004016"/>
    </source>
</evidence>
<name>A0A0R1LZT3_9LACO</name>
<keyword evidence="5 18" id="KW-0121">Carboxypeptidase</keyword>
<gene>
    <name evidence="18" type="ORF">FC81_GL001723</name>
</gene>
<dbReference type="PANTHER" id="PTHR21581">
    <property type="entry name" value="D-ALANYL-D-ALANINE CARBOXYPEPTIDASE"/>
    <property type="match status" value="1"/>
</dbReference>
<dbReference type="PRINTS" id="PR00725">
    <property type="entry name" value="DADACBPTASE1"/>
</dbReference>
<keyword evidence="6" id="KW-0645">Protease</keyword>
<sequence>MLIFKETKKLLLGLVIAVTTFTSAAAGMMVNGEVKADNVPAETDKALQLDVKAAIAVDAKTGQIIYSKNSTQPLPVASVTKLISIYLVMQAIKEGKLSWDQKVPVDNASYQVSQDTKLSNVPLKKDNKYTVRQLYQASLIYSANGAVMTLANAVAGSQSAFVDKMQQLLKSWNINDAELYTVSGLGNDEIGSGKYPDAPAKAENKLSAKDMALVSQKLLQDYPEVLKTTSITRMKFNNGTSETEMENWNWMLKGLAKAYSDLPVDGLKTGTSDSAGANFVGTVNKDGKRIITVVLGAKHAGDGDTSRFEQTQKLMSYVYNNFTYTTVKAQSSFKGAASLPVYHGKKLATPVVTKEATDIWLKKGMAASDLTASLSGNKKLYKKGGLEAPLAQNKTVGKLTLTAKGQQLAYLNGASKLEVPAVNTQKVEKANIFVIMGRAIKNFFTNLF</sequence>
<dbReference type="Pfam" id="PF00768">
    <property type="entry name" value="Peptidase_S11"/>
    <property type="match status" value="1"/>
</dbReference>
<comment type="similarity">
    <text evidence="3 15">Belongs to the peptidase S11 family.</text>
</comment>
<dbReference type="Proteomes" id="UP000051621">
    <property type="component" value="Unassembled WGS sequence"/>
</dbReference>
<dbReference type="OrthoDB" id="9791132at2"/>
<evidence type="ECO:0000256" key="14">
    <source>
        <dbReference type="PIRSR" id="PIRSR618044-2"/>
    </source>
</evidence>
<evidence type="ECO:0000256" key="11">
    <source>
        <dbReference type="ARBA" id="ARBA00023316"/>
    </source>
</evidence>
<keyword evidence="19" id="KW-1185">Reference proteome</keyword>
<dbReference type="InterPro" id="IPR001967">
    <property type="entry name" value="Peptidase_S11_N"/>
</dbReference>
<dbReference type="GO" id="GO:0071555">
    <property type="term" value="P:cell wall organization"/>
    <property type="evidence" value="ECO:0007669"/>
    <property type="project" value="UniProtKB-KW"/>
</dbReference>
<dbReference type="RefSeq" id="WP_057745456.1">
    <property type="nucleotide sequence ID" value="NZ_AZEF01000032.1"/>
</dbReference>
<dbReference type="Gene3D" id="3.40.710.10">
    <property type="entry name" value="DD-peptidase/beta-lactamase superfamily"/>
    <property type="match status" value="1"/>
</dbReference>
<evidence type="ECO:0000256" key="16">
    <source>
        <dbReference type="SAM" id="SignalP"/>
    </source>
</evidence>
<comment type="function">
    <text evidence="1">Removes C-terminal D-alanyl residues from sugar-peptide cell wall precursors.</text>
</comment>
<evidence type="ECO:0000256" key="2">
    <source>
        <dbReference type="ARBA" id="ARBA00004752"/>
    </source>
</evidence>
<keyword evidence="10" id="KW-0573">Peptidoglycan synthesis</keyword>
<keyword evidence="7 16" id="KW-0732">Signal</keyword>
<organism evidence="18 19">
    <name type="scientific">Liquorilactobacillus capillatus DSM 19910</name>
    <dbReference type="NCBI Taxonomy" id="1423731"/>
    <lineage>
        <taxon>Bacteria</taxon>
        <taxon>Bacillati</taxon>
        <taxon>Bacillota</taxon>
        <taxon>Bacilli</taxon>
        <taxon>Lactobacillales</taxon>
        <taxon>Lactobacillaceae</taxon>
        <taxon>Liquorilactobacillus</taxon>
    </lineage>
</organism>
<evidence type="ECO:0000256" key="6">
    <source>
        <dbReference type="ARBA" id="ARBA00022670"/>
    </source>
</evidence>
<evidence type="ECO:0000256" key="10">
    <source>
        <dbReference type="ARBA" id="ARBA00022984"/>
    </source>
</evidence>
<comment type="pathway">
    <text evidence="2">Cell wall biogenesis; peptidoglycan biosynthesis.</text>
</comment>
<feature type="domain" description="Peptidase S11 D-Ala-D-Ala carboxypeptidase A C-terminal" evidence="17">
    <location>
        <begin position="322"/>
        <end position="429"/>
    </location>
</feature>
<dbReference type="InterPro" id="IPR015956">
    <property type="entry name" value="Peniciliin-bd_prot_C_sf"/>
</dbReference>
<feature type="active site" description="Acyl-ester intermediate" evidence="13">
    <location>
        <position position="78"/>
    </location>
</feature>
<dbReference type="GO" id="GO:0008360">
    <property type="term" value="P:regulation of cell shape"/>
    <property type="evidence" value="ECO:0007669"/>
    <property type="project" value="UniProtKB-KW"/>
</dbReference>
<dbReference type="Pfam" id="PF07943">
    <property type="entry name" value="PBP5_C"/>
    <property type="match status" value="1"/>
</dbReference>
<evidence type="ECO:0000259" key="17">
    <source>
        <dbReference type="SMART" id="SM00936"/>
    </source>
</evidence>
<protein>
    <recommendedName>
        <fullName evidence="4">serine-type D-Ala-D-Ala carboxypeptidase</fullName>
        <ecNumber evidence="4">3.4.16.4</ecNumber>
    </recommendedName>
</protein>
<evidence type="ECO:0000256" key="5">
    <source>
        <dbReference type="ARBA" id="ARBA00022645"/>
    </source>
</evidence>
<keyword evidence="9" id="KW-0133">Cell shape</keyword>
<dbReference type="SMART" id="SM00936">
    <property type="entry name" value="PBP5_C"/>
    <property type="match status" value="1"/>
</dbReference>
<feature type="active site" evidence="13">
    <location>
        <position position="142"/>
    </location>
</feature>
<comment type="catalytic activity">
    <reaction evidence="12">
        <text>Preferential cleavage: (Ac)2-L-Lys-D-Ala-|-D-Ala. Also transpeptidation of peptidyl-alanyl moieties that are N-acyl substituents of D-alanine.</text>
        <dbReference type="EC" id="3.4.16.4"/>
    </reaction>
</comment>
<dbReference type="GO" id="GO:0009252">
    <property type="term" value="P:peptidoglycan biosynthetic process"/>
    <property type="evidence" value="ECO:0007669"/>
    <property type="project" value="UniProtKB-UniPathway"/>
</dbReference>
<dbReference type="AlphaFoldDB" id="A0A0R1LZT3"/>
<evidence type="ECO:0000256" key="7">
    <source>
        <dbReference type="ARBA" id="ARBA00022729"/>
    </source>
</evidence>
<evidence type="ECO:0000256" key="3">
    <source>
        <dbReference type="ARBA" id="ARBA00007164"/>
    </source>
</evidence>
<keyword evidence="11" id="KW-0961">Cell wall biogenesis/degradation</keyword>
<dbReference type="InterPro" id="IPR012338">
    <property type="entry name" value="Beta-lactam/transpept-like"/>
</dbReference>
<evidence type="ECO:0000313" key="18">
    <source>
        <dbReference type="EMBL" id="KRL00889.1"/>
    </source>
</evidence>
<feature type="active site" description="Proton acceptor" evidence="13">
    <location>
        <position position="81"/>
    </location>
</feature>
<dbReference type="SUPFAM" id="SSF56601">
    <property type="entry name" value="beta-lactamase/transpeptidase-like"/>
    <property type="match status" value="1"/>
</dbReference>
<evidence type="ECO:0000256" key="4">
    <source>
        <dbReference type="ARBA" id="ARBA00012448"/>
    </source>
</evidence>
<dbReference type="InterPro" id="IPR012907">
    <property type="entry name" value="Peptidase_S11_C"/>
</dbReference>
<dbReference type="EC" id="3.4.16.4" evidence="4"/>
<dbReference type="UniPathway" id="UPA00219"/>
<evidence type="ECO:0000256" key="1">
    <source>
        <dbReference type="ARBA" id="ARBA00003217"/>
    </source>
</evidence>
<dbReference type="Gene3D" id="2.60.410.10">
    <property type="entry name" value="D-Ala-D-Ala carboxypeptidase, C-terminal domain"/>
    <property type="match status" value="1"/>
</dbReference>
<dbReference type="SUPFAM" id="SSF69189">
    <property type="entry name" value="Penicillin-binding protein associated domain"/>
    <property type="match status" value="1"/>
</dbReference>
<dbReference type="GO" id="GO:0006508">
    <property type="term" value="P:proteolysis"/>
    <property type="evidence" value="ECO:0007669"/>
    <property type="project" value="UniProtKB-KW"/>
</dbReference>
<evidence type="ECO:0000256" key="9">
    <source>
        <dbReference type="ARBA" id="ARBA00022960"/>
    </source>
</evidence>
<accession>A0A0R1LZT3</accession>
<feature type="signal peptide" evidence="16">
    <location>
        <begin position="1"/>
        <end position="24"/>
    </location>
</feature>
<dbReference type="PANTHER" id="PTHR21581:SF11">
    <property type="entry name" value="D-ALANYL-D-ALANINE CARBOXYPEPTIDASE DACA"/>
    <property type="match status" value="1"/>
</dbReference>
<dbReference type="GO" id="GO:0009002">
    <property type="term" value="F:serine-type D-Ala-D-Ala carboxypeptidase activity"/>
    <property type="evidence" value="ECO:0007669"/>
    <property type="project" value="UniProtKB-EC"/>
</dbReference>
<dbReference type="PATRIC" id="fig|1423731.3.peg.1766"/>
<reference evidence="18 19" key="1">
    <citation type="journal article" date="2015" name="Genome Announc.">
        <title>Expanding the biotechnology potential of lactobacilli through comparative genomics of 213 strains and associated genera.</title>
        <authorList>
            <person name="Sun Z."/>
            <person name="Harris H.M."/>
            <person name="McCann A."/>
            <person name="Guo C."/>
            <person name="Argimon S."/>
            <person name="Zhang W."/>
            <person name="Yang X."/>
            <person name="Jeffery I.B."/>
            <person name="Cooney J.C."/>
            <person name="Kagawa T.F."/>
            <person name="Liu W."/>
            <person name="Song Y."/>
            <person name="Salvetti E."/>
            <person name="Wrobel A."/>
            <person name="Rasinkangas P."/>
            <person name="Parkhill J."/>
            <person name="Rea M.C."/>
            <person name="O'Sullivan O."/>
            <person name="Ritari J."/>
            <person name="Douillard F.P."/>
            <person name="Paul Ross R."/>
            <person name="Yang R."/>
            <person name="Briner A.E."/>
            <person name="Felis G.E."/>
            <person name="de Vos W.M."/>
            <person name="Barrangou R."/>
            <person name="Klaenhammer T.R."/>
            <person name="Caufield P.W."/>
            <person name="Cui Y."/>
            <person name="Zhang H."/>
            <person name="O'Toole P.W."/>
        </authorList>
    </citation>
    <scope>NUCLEOTIDE SEQUENCE [LARGE SCALE GENOMIC DNA]</scope>
    <source>
        <strain evidence="18 19">DSM 19910</strain>
    </source>
</reference>
<dbReference type="InterPro" id="IPR037167">
    <property type="entry name" value="Peptidase_S11_C_sf"/>
</dbReference>
<proteinExistence type="inferred from homology"/>
<feature type="binding site" evidence="14">
    <location>
        <position position="268"/>
    </location>
    <ligand>
        <name>substrate</name>
    </ligand>
</feature>
<dbReference type="EMBL" id="AZEF01000032">
    <property type="protein sequence ID" value="KRL00889.1"/>
    <property type="molecule type" value="Genomic_DNA"/>
</dbReference>
<dbReference type="InterPro" id="IPR018044">
    <property type="entry name" value="Peptidase_S11"/>
</dbReference>
<evidence type="ECO:0000256" key="8">
    <source>
        <dbReference type="ARBA" id="ARBA00022801"/>
    </source>
</evidence>
<evidence type="ECO:0000313" key="19">
    <source>
        <dbReference type="Proteomes" id="UP000051621"/>
    </source>
</evidence>
<evidence type="ECO:0000256" key="13">
    <source>
        <dbReference type="PIRSR" id="PIRSR618044-1"/>
    </source>
</evidence>